<evidence type="ECO:0000256" key="1">
    <source>
        <dbReference type="SAM" id="SignalP"/>
    </source>
</evidence>
<proteinExistence type="predicted"/>
<name>A0AA38HD18_9TREE</name>
<evidence type="ECO:0000313" key="2">
    <source>
        <dbReference type="EMBL" id="KAI9637792.1"/>
    </source>
</evidence>
<dbReference type="Proteomes" id="UP001164286">
    <property type="component" value="Unassembled WGS sequence"/>
</dbReference>
<dbReference type="EMBL" id="JAKWFO010000003">
    <property type="protein sequence ID" value="KAI9637792.1"/>
    <property type="molecule type" value="Genomic_DNA"/>
</dbReference>
<reference evidence="2" key="1">
    <citation type="journal article" date="2022" name="G3 (Bethesda)">
        <title>High quality genome of the basidiomycete yeast Dioszegia hungarica PDD-24b-2 isolated from cloud water.</title>
        <authorList>
            <person name="Jarrige D."/>
            <person name="Haridas S."/>
            <person name="Bleykasten-Grosshans C."/>
            <person name="Joly M."/>
            <person name="Nadalig T."/>
            <person name="Sancelme M."/>
            <person name="Vuilleumier S."/>
            <person name="Grigoriev I.V."/>
            <person name="Amato P."/>
            <person name="Bringel F."/>
        </authorList>
    </citation>
    <scope>NUCLEOTIDE SEQUENCE</scope>
    <source>
        <strain evidence="2">PDD-24b-2</strain>
    </source>
</reference>
<dbReference type="PANTHER" id="PTHR35192:SF2">
    <property type="entry name" value="APPLE DOMAIN-CONTAINING PROTEIN"/>
    <property type="match status" value="1"/>
</dbReference>
<keyword evidence="3" id="KW-1185">Reference proteome</keyword>
<comment type="caution">
    <text evidence="2">The sequence shown here is derived from an EMBL/GenBank/DDBJ whole genome shotgun (WGS) entry which is preliminary data.</text>
</comment>
<dbReference type="RefSeq" id="XP_052947569.1">
    <property type="nucleotide sequence ID" value="XM_053091865.1"/>
</dbReference>
<protein>
    <recommendedName>
        <fullName evidence="4">WSC domain-containing protein</fullName>
    </recommendedName>
</protein>
<gene>
    <name evidence="2" type="ORF">MKK02DRAFT_42163</name>
</gene>
<evidence type="ECO:0000313" key="3">
    <source>
        <dbReference type="Proteomes" id="UP001164286"/>
    </source>
</evidence>
<feature type="chain" id="PRO_5041438371" description="WSC domain-containing protein" evidence="1">
    <location>
        <begin position="20"/>
        <end position="258"/>
    </location>
</feature>
<keyword evidence="1" id="KW-0732">Signal</keyword>
<dbReference type="AlphaFoldDB" id="A0AA38HD18"/>
<feature type="signal peptide" evidence="1">
    <location>
        <begin position="1"/>
        <end position="19"/>
    </location>
</feature>
<dbReference type="InterPro" id="IPR038955">
    <property type="entry name" value="PriA/CPL1_fungi"/>
</dbReference>
<sequence>MLFHYSVLASLALVNLASAANAFVGCRTALISPIAGSGRMAANPTLCSTQCLNTYGPSFQPPTFLYSVFGTASDGWNCHCSADVQDYMSIQSSQSVASPATYQNGNFAVTRLGTSFTLSGCYATASVGSIGQASDCFAFCSTSRSTMIGIIPSDGPMCYCELTATLGPAEVCGRSTVFVYSRSVAAAASGVMRRREKVAKRAAQEEMAKRLCPFKRLACIIPGTDSYECIDLSIELESCGGCINGTFGTGNTTSTGTE</sequence>
<organism evidence="2 3">
    <name type="scientific">Dioszegia hungarica</name>
    <dbReference type="NCBI Taxonomy" id="4972"/>
    <lineage>
        <taxon>Eukaryota</taxon>
        <taxon>Fungi</taxon>
        <taxon>Dikarya</taxon>
        <taxon>Basidiomycota</taxon>
        <taxon>Agaricomycotina</taxon>
        <taxon>Tremellomycetes</taxon>
        <taxon>Tremellales</taxon>
        <taxon>Bulleribasidiaceae</taxon>
        <taxon>Dioszegia</taxon>
    </lineage>
</organism>
<dbReference type="PANTHER" id="PTHR35192">
    <property type="entry name" value="PROTEIN, PUTATIVE-RELATED"/>
    <property type="match status" value="1"/>
</dbReference>
<accession>A0AA38HD18</accession>
<evidence type="ECO:0008006" key="4">
    <source>
        <dbReference type="Google" id="ProtNLM"/>
    </source>
</evidence>
<dbReference type="GeneID" id="77731070"/>